<keyword evidence="2" id="KW-0816">Tricarboxylic acid cycle</keyword>
<evidence type="ECO:0000256" key="2">
    <source>
        <dbReference type="ARBA" id="ARBA00022532"/>
    </source>
</evidence>
<keyword evidence="4" id="KW-0786">Thiamine pyrophosphate</keyword>
<dbReference type="InterPro" id="IPR029061">
    <property type="entry name" value="THDP-binding"/>
</dbReference>
<dbReference type="SUPFAM" id="SSF52922">
    <property type="entry name" value="TK C-terminal domain-like"/>
    <property type="match status" value="1"/>
</dbReference>
<evidence type="ECO:0000256" key="6">
    <source>
        <dbReference type="SAM" id="MobiDB-lite"/>
    </source>
</evidence>
<dbReference type="Pfam" id="PF02779">
    <property type="entry name" value="Transket_pyr"/>
    <property type="match status" value="1"/>
</dbReference>
<dbReference type="PANTHER" id="PTHR42980:SF1">
    <property type="entry name" value="2-OXOISOVALERATE DEHYDROGENASE SUBUNIT BETA, MITOCHONDRIAL"/>
    <property type="match status" value="1"/>
</dbReference>
<dbReference type="InterPro" id="IPR005475">
    <property type="entry name" value="Transketolase-like_Pyr-bd"/>
</dbReference>
<evidence type="ECO:0000256" key="4">
    <source>
        <dbReference type="ARBA" id="ARBA00023052"/>
    </source>
</evidence>
<name>A0ABT1Q8P9_9NOCA</name>
<dbReference type="Proteomes" id="UP001524501">
    <property type="component" value="Unassembled WGS sequence"/>
</dbReference>
<dbReference type="EMBL" id="JANFQF010000003">
    <property type="protein sequence ID" value="MCQ4118616.1"/>
    <property type="molecule type" value="Genomic_DNA"/>
</dbReference>
<feature type="region of interest" description="Disordered" evidence="6">
    <location>
        <begin position="749"/>
        <end position="770"/>
    </location>
</feature>
<dbReference type="InterPro" id="IPR009014">
    <property type="entry name" value="Transketo_C/PFOR_II"/>
</dbReference>
<evidence type="ECO:0000256" key="1">
    <source>
        <dbReference type="ARBA" id="ARBA00001964"/>
    </source>
</evidence>
<evidence type="ECO:0000313" key="8">
    <source>
        <dbReference type="EMBL" id="MCQ4118616.1"/>
    </source>
</evidence>
<dbReference type="Pfam" id="PF02780">
    <property type="entry name" value="Transketolase_C"/>
    <property type="match status" value="1"/>
</dbReference>
<dbReference type="InterPro" id="IPR001017">
    <property type="entry name" value="DH_E1"/>
</dbReference>
<protein>
    <submittedName>
        <fullName evidence="8">Thiamine pyrophosphate-dependent enzyme</fullName>
    </submittedName>
</protein>
<accession>A0ABT1Q8P9</accession>
<evidence type="ECO:0000313" key="9">
    <source>
        <dbReference type="Proteomes" id="UP001524501"/>
    </source>
</evidence>
<proteinExistence type="predicted"/>
<evidence type="ECO:0000259" key="7">
    <source>
        <dbReference type="SMART" id="SM00861"/>
    </source>
</evidence>
<organism evidence="8 9">
    <name type="scientific">Rhodococcus tibetensis</name>
    <dbReference type="NCBI Taxonomy" id="2965064"/>
    <lineage>
        <taxon>Bacteria</taxon>
        <taxon>Bacillati</taxon>
        <taxon>Actinomycetota</taxon>
        <taxon>Actinomycetes</taxon>
        <taxon>Mycobacteriales</taxon>
        <taxon>Nocardiaceae</taxon>
        <taxon>Rhodococcus</taxon>
    </lineage>
</organism>
<dbReference type="Gene3D" id="3.40.50.920">
    <property type="match status" value="1"/>
</dbReference>
<comment type="cofactor">
    <cofactor evidence="1">
        <name>thiamine diphosphate</name>
        <dbReference type="ChEBI" id="CHEBI:58937"/>
    </cofactor>
</comment>
<keyword evidence="3" id="KW-0560">Oxidoreductase</keyword>
<dbReference type="SMART" id="SM00861">
    <property type="entry name" value="Transket_pyr"/>
    <property type="match status" value="1"/>
</dbReference>
<comment type="catalytic activity">
    <reaction evidence="5">
        <text>N(6)-[(R)-lipoyl]-L-lysyl-[protein] + 2-oxoglutarate + H(+) = N(6)-[(R)-S(8)-succinyldihydrolipoyl]-L-lysyl-[protein] + CO2</text>
        <dbReference type="Rhea" id="RHEA:12188"/>
        <dbReference type="Rhea" id="RHEA-COMP:10474"/>
        <dbReference type="Rhea" id="RHEA-COMP:20092"/>
        <dbReference type="ChEBI" id="CHEBI:15378"/>
        <dbReference type="ChEBI" id="CHEBI:16526"/>
        <dbReference type="ChEBI" id="CHEBI:16810"/>
        <dbReference type="ChEBI" id="CHEBI:83099"/>
        <dbReference type="ChEBI" id="CHEBI:83120"/>
        <dbReference type="EC" id="1.2.4.2"/>
    </reaction>
</comment>
<evidence type="ECO:0000256" key="3">
    <source>
        <dbReference type="ARBA" id="ARBA00023002"/>
    </source>
</evidence>
<evidence type="ECO:0000256" key="5">
    <source>
        <dbReference type="ARBA" id="ARBA00051911"/>
    </source>
</evidence>
<keyword evidence="9" id="KW-1185">Reference proteome</keyword>
<gene>
    <name evidence="8" type="ORF">NOF53_05410</name>
</gene>
<dbReference type="Pfam" id="PF00676">
    <property type="entry name" value="E1_dh"/>
    <property type="match status" value="1"/>
</dbReference>
<dbReference type="PANTHER" id="PTHR42980">
    <property type="entry name" value="2-OXOISOVALERATE DEHYDROGENASE SUBUNIT BETA-RELATED"/>
    <property type="match status" value="1"/>
</dbReference>
<sequence length="770" mass="83175">MAEQIDDYFTTTVADMVGTTRPGVSDHDERVEAGSSLSVQEMLDLFDSQLGSRHLDLAARWLRAEGKGFYTIGSSGHEGNAVVARALRPTDPALLHYRSGAFFLERARQVRGRDPLRDVLLGIVAATDEPISGGRHKVFGRHDLNVIPQTSTIASHLPRAVGVAFSIARAAKIHVRSAWPEDAIAVCSFGDASANHSTAIGAINTAIHSVFQGLPLPLLFVCEDNGIGISTKTPKGWIGANFGNRDGLEYFTVDGSDLPMAYAIAQRAADWVRKNRRPAFLHLRMVRLMGHAGSDYEAAYRTVGEITADFDRDPVLCTAKLLVECGHLSPTEVLALYENKRAEVVELAQHVSELPQLDSPAAVMRPLTEVLGDAIAAEPRRTDPARRAHIVGSPLPEEEGPLTLALSLNRALLDVLIEYPESLVFGEDVARKGGVYGVTRGLMKKVGTARVFDTLLDEQAILGLALGAGVSGLLPIPEIQYLAYLHNAADQIRGEGATLQFFSDRQYRNPMVVRIAGYGYQKGFGGHFHNDNAVAALRDIPGIVIASPARPDDAAAMMRSCAAAARTAGAVCVYLEPIALYHTRDLHDDGDEQWLATYPDPAKPAENHVHIGRARTYGDGADLTIVTYANGLYMSLRVARRLERAHISTRVVDMRWLAPLPVQDIVREANATGRVLVVDETRSSGGVGEGVIAALVDEGFTGALARVASEDSFIPLGDAACEVLLSEDTIEVAAIKLVQVNVGSSDRRRQDLDSRSVEVQHHTTTGDGKE</sequence>
<dbReference type="InterPro" id="IPR033248">
    <property type="entry name" value="Transketolase_C"/>
</dbReference>
<feature type="compositionally biased region" description="Basic and acidic residues" evidence="6">
    <location>
        <begin position="749"/>
        <end position="761"/>
    </location>
</feature>
<dbReference type="SUPFAM" id="SSF52518">
    <property type="entry name" value="Thiamin diphosphate-binding fold (THDP-binding)"/>
    <property type="match status" value="2"/>
</dbReference>
<feature type="domain" description="Transketolase-like pyrimidine-binding" evidence="7">
    <location>
        <begin position="402"/>
        <end position="583"/>
    </location>
</feature>
<dbReference type="Gene3D" id="3.40.50.970">
    <property type="match status" value="2"/>
</dbReference>
<reference evidence="8 9" key="1">
    <citation type="submission" date="2022-07" db="EMBL/GenBank/DDBJ databases">
        <title>Degradation activity of malathion, p-nitrophenol and potential low-temperature adaptation strategy of Rhodococcus sp. FXJ9.536.</title>
        <authorList>
            <person name="Huang J."/>
            <person name="Huang Y."/>
        </authorList>
    </citation>
    <scope>NUCLEOTIDE SEQUENCE [LARGE SCALE GENOMIC DNA]</scope>
    <source>
        <strain evidence="8 9">FXJ9.536</strain>
    </source>
</reference>
<comment type="caution">
    <text evidence="8">The sequence shown here is derived from an EMBL/GenBank/DDBJ whole genome shotgun (WGS) entry which is preliminary data.</text>
</comment>